<dbReference type="InterPro" id="IPR011010">
    <property type="entry name" value="DNA_brk_join_enz"/>
</dbReference>
<evidence type="ECO:0000259" key="5">
    <source>
        <dbReference type="PROSITE" id="PS51898"/>
    </source>
</evidence>
<dbReference type="PROSITE" id="PS51900">
    <property type="entry name" value="CB"/>
    <property type="match status" value="1"/>
</dbReference>
<protein>
    <submittedName>
        <fullName evidence="7">Site-specific recombinase XerD</fullName>
    </submittedName>
</protein>
<evidence type="ECO:0000313" key="7">
    <source>
        <dbReference type="EMBL" id="KJE23707.1"/>
    </source>
</evidence>
<dbReference type="PANTHER" id="PTHR30349:SF81">
    <property type="entry name" value="TYROSINE RECOMBINASE XERC"/>
    <property type="match status" value="1"/>
</dbReference>
<dbReference type="Gene3D" id="1.10.443.10">
    <property type="entry name" value="Intergrase catalytic core"/>
    <property type="match status" value="1"/>
</dbReference>
<dbReference type="InterPro" id="IPR050090">
    <property type="entry name" value="Tyrosine_recombinase_XerCD"/>
</dbReference>
<reference evidence="8" key="1">
    <citation type="submission" date="2015-02" db="EMBL/GenBank/DDBJ databases">
        <title>Draft Genome of Frankia sp. CpI1-S.</title>
        <authorList>
            <person name="Oshone R.T."/>
            <person name="Ngom M."/>
            <person name="Ghodhbane-Gtari F."/>
            <person name="Gtari M."/>
            <person name="Morris K."/>
            <person name="Thomas K."/>
            <person name="Sen A."/>
            <person name="Tisa L.S."/>
        </authorList>
    </citation>
    <scope>NUCLEOTIDE SEQUENCE [LARGE SCALE GENOMIC DNA]</scope>
    <source>
        <strain evidence="8">CpI1-S</strain>
    </source>
</reference>
<dbReference type="Pfam" id="PF02899">
    <property type="entry name" value="Phage_int_SAM_1"/>
    <property type="match status" value="1"/>
</dbReference>
<dbReference type="InterPro" id="IPR002104">
    <property type="entry name" value="Integrase_catalytic"/>
</dbReference>
<dbReference type="Pfam" id="PF00589">
    <property type="entry name" value="Phage_integrase"/>
    <property type="match status" value="1"/>
</dbReference>
<name>A0A0D8BJZ6_9ACTN</name>
<reference evidence="7 8" key="2">
    <citation type="journal article" date="2016" name="Genome Announc.">
        <title>Permanent Draft Genome Sequences for Two Variants of Frankia sp. Strain CpI1, the First Frankia Strain Isolated from Root Nodules of Comptonia peregrina.</title>
        <authorList>
            <person name="Oshone R."/>
            <person name="Hurst S.G.IV."/>
            <person name="Abebe-Akele F."/>
            <person name="Simpson S."/>
            <person name="Morris K."/>
            <person name="Thomas W.K."/>
            <person name="Tisa L.S."/>
        </authorList>
    </citation>
    <scope>NUCLEOTIDE SEQUENCE [LARGE SCALE GENOMIC DNA]</scope>
    <source>
        <strain evidence="8">CpI1-S</strain>
    </source>
</reference>
<dbReference type="PROSITE" id="PS51898">
    <property type="entry name" value="TYR_RECOMBINASE"/>
    <property type="match status" value="1"/>
</dbReference>
<dbReference type="InterPro" id="IPR010998">
    <property type="entry name" value="Integrase_recombinase_N"/>
</dbReference>
<dbReference type="GO" id="GO:0015074">
    <property type="term" value="P:DNA integration"/>
    <property type="evidence" value="ECO:0007669"/>
    <property type="project" value="UniProtKB-KW"/>
</dbReference>
<feature type="domain" description="Tyr recombinase" evidence="5">
    <location>
        <begin position="140"/>
        <end position="316"/>
    </location>
</feature>
<accession>A0A0D8BJZ6</accession>
<keyword evidence="2 4" id="KW-0238">DNA-binding</keyword>
<dbReference type="RefSeq" id="WP_199865359.1">
    <property type="nucleotide sequence ID" value="NZ_JYFN01000011.1"/>
</dbReference>
<dbReference type="Proteomes" id="UP000032545">
    <property type="component" value="Unassembled WGS sequence"/>
</dbReference>
<sequence>MILLYLRIMIPESAAPSTDVALAEIIEPGALMPADGGDPWPPLVALWLDSGFAAKTREAYGRGVAEWTRACAGWDVHPLAARRQHLDRWARELEAAGQASTTIARKLSSVASVYSYAVDEGVITASPAARVRRPKTGDRHQAPGMSLDEARRFLAAAAADGPRTEALMGLLLRNGLRVSEAIGLDVTDLDTERGHRIIRMVGKGAKAAVIVLAPTTGHALDVYLDGRADGPLFATSTGRRLDRPAVWRKVRQLGRRAGLPQTRLSPHSMRATAITLLLDAGASLRDAQDFARHADPRTTRGYDRARGNLDRHGTYALSAFLGE</sequence>
<evidence type="ECO:0000256" key="2">
    <source>
        <dbReference type="ARBA" id="ARBA00023125"/>
    </source>
</evidence>
<keyword evidence="3" id="KW-0233">DNA recombination</keyword>
<dbReference type="Gene3D" id="1.10.150.130">
    <property type="match status" value="1"/>
</dbReference>
<feature type="domain" description="Core-binding (CB)" evidence="6">
    <location>
        <begin position="38"/>
        <end position="118"/>
    </location>
</feature>
<dbReference type="InterPro" id="IPR013762">
    <property type="entry name" value="Integrase-like_cat_sf"/>
</dbReference>
<evidence type="ECO:0000313" key="8">
    <source>
        <dbReference type="Proteomes" id="UP000032545"/>
    </source>
</evidence>
<dbReference type="InterPro" id="IPR044068">
    <property type="entry name" value="CB"/>
</dbReference>
<dbReference type="GO" id="GO:0006310">
    <property type="term" value="P:DNA recombination"/>
    <property type="evidence" value="ECO:0007669"/>
    <property type="project" value="UniProtKB-KW"/>
</dbReference>
<evidence type="ECO:0000256" key="1">
    <source>
        <dbReference type="ARBA" id="ARBA00022908"/>
    </source>
</evidence>
<dbReference type="PATRIC" id="fig|1502723.3.peg.620"/>
<organism evidence="7 8">
    <name type="scientific">Frankia torreyi</name>
    <dbReference type="NCBI Taxonomy" id="1856"/>
    <lineage>
        <taxon>Bacteria</taxon>
        <taxon>Bacillati</taxon>
        <taxon>Actinomycetota</taxon>
        <taxon>Actinomycetes</taxon>
        <taxon>Frankiales</taxon>
        <taxon>Frankiaceae</taxon>
        <taxon>Frankia</taxon>
    </lineage>
</organism>
<evidence type="ECO:0000259" key="6">
    <source>
        <dbReference type="PROSITE" id="PS51900"/>
    </source>
</evidence>
<dbReference type="GO" id="GO:0003677">
    <property type="term" value="F:DNA binding"/>
    <property type="evidence" value="ECO:0007669"/>
    <property type="project" value="UniProtKB-UniRule"/>
</dbReference>
<evidence type="ECO:0000256" key="4">
    <source>
        <dbReference type="PROSITE-ProRule" id="PRU01248"/>
    </source>
</evidence>
<evidence type="ECO:0000256" key="3">
    <source>
        <dbReference type="ARBA" id="ARBA00023172"/>
    </source>
</evidence>
<dbReference type="InterPro" id="IPR004107">
    <property type="entry name" value="Integrase_SAM-like_N"/>
</dbReference>
<proteinExistence type="predicted"/>
<keyword evidence="1" id="KW-0229">DNA integration</keyword>
<dbReference type="AlphaFoldDB" id="A0A0D8BJZ6"/>
<dbReference type="EMBL" id="JYFN01000011">
    <property type="protein sequence ID" value="KJE23707.1"/>
    <property type="molecule type" value="Genomic_DNA"/>
</dbReference>
<dbReference type="SUPFAM" id="SSF56349">
    <property type="entry name" value="DNA breaking-rejoining enzymes"/>
    <property type="match status" value="1"/>
</dbReference>
<gene>
    <name evidence="7" type="ORF">FF36_01892</name>
</gene>
<dbReference type="PANTHER" id="PTHR30349">
    <property type="entry name" value="PHAGE INTEGRASE-RELATED"/>
    <property type="match status" value="1"/>
</dbReference>
<keyword evidence="8" id="KW-1185">Reference proteome</keyword>
<comment type="caution">
    <text evidence="7">The sequence shown here is derived from an EMBL/GenBank/DDBJ whole genome shotgun (WGS) entry which is preliminary data.</text>
</comment>